<proteinExistence type="predicted"/>
<gene>
    <name evidence="2" type="ORF">D2U88_07295</name>
    <name evidence="3" type="ORF">FQ019_07240</name>
</gene>
<dbReference type="SUPFAM" id="SSF52096">
    <property type="entry name" value="ClpP/crotonase"/>
    <property type="match status" value="1"/>
</dbReference>
<dbReference type="Pfam" id="PF03572">
    <property type="entry name" value="Peptidase_S41"/>
    <property type="match status" value="1"/>
</dbReference>
<dbReference type="InterPro" id="IPR005151">
    <property type="entry name" value="Tail-specific_protease"/>
</dbReference>
<evidence type="ECO:0000313" key="5">
    <source>
        <dbReference type="Proteomes" id="UP000321528"/>
    </source>
</evidence>
<comment type="caution">
    <text evidence="2">The sequence shown here is derived from an EMBL/GenBank/DDBJ whole genome shotgun (WGS) entry which is preliminary data.</text>
</comment>
<sequence>MKYITLGLLLVGLLIFSKPSGNTQQWIADFDKLKEEMVKGYANLKFSTIKEGLDLAELNKRTTLQLEQAKSKEDAQEIIMNFLKIFNDGHLRARKYRVPDKNLNSDKAFRELNSNDSAFSALTKMAYEKRAPKFPIQYDSVAGYEPLTSKENPFPLAIIKKDEDKIGVLRIGFFGYWRYWDTALSLWEEHSQTFEGNCDNECQWTFTKMVEKELTQKLIQQIDLAKSLEVDALIVDVSGNGGGTEWYEAVARLFSDSKLRNPPFYVVKHTIWQNVLSPQLKLIDADLANPDINVPLKNALQQLKDHTSQLLESCINHCDPNDVWSNNNLECLDLLEHAYAYELPEAITEDKQFRELHTKNLIQTNRFLPFKRGIFADKDRLFIVQDRGSGSATEGFTSILQSNEAAIIVGETSYGAGCGYTNGGQEVVLEHLDLVVKMPDCVRLRKDGTNEIYGIKPDIAIGWEEDSTSFEKGALVIDGIQKYIRNH</sequence>
<dbReference type="Gene3D" id="3.90.226.10">
    <property type="entry name" value="2-enoyl-CoA Hydratase, Chain A, domain 1"/>
    <property type="match status" value="1"/>
</dbReference>
<dbReference type="RefSeq" id="WP_119639733.1">
    <property type="nucleotide sequence ID" value="NZ_QXFJ01000017.1"/>
</dbReference>
<dbReference type="AlphaFoldDB" id="A0A418N879"/>
<reference evidence="3 5" key="2">
    <citation type="submission" date="2019-07" db="EMBL/GenBank/DDBJ databases">
        <title>Draft genome of two Muricauda strains isolated from deep sea.</title>
        <authorList>
            <person name="Sun C."/>
        </authorList>
    </citation>
    <scope>NUCLEOTIDE SEQUENCE [LARGE SCALE GENOMIC DNA]</scope>
    <source>
        <strain evidence="3 5">NH166</strain>
    </source>
</reference>
<dbReference type="OrthoDB" id="7210007at2"/>
<dbReference type="Gene3D" id="3.30.750.44">
    <property type="match status" value="1"/>
</dbReference>
<dbReference type="InterPro" id="IPR029045">
    <property type="entry name" value="ClpP/crotonase-like_dom_sf"/>
</dbReference>
<dbReference type="GO" id="GO:0006508">
    <property type="term" value="P:proteolysis"/>
    <property type="evidence" value="ECO:0007669"/>
    <property type="project" value="InterPro"/>
</dbReference>
<evidence type="ECO:0000313" key="3">
    <source>
        <dbReference type="EMBL" id="TXK03127.1"/>
    </source>
</evidence>
<dbReference type="GO" id="GO:0008236">
    <property type="term" value="F:serine-type peptidase activity"/>
    <property type="evidence" value="ECO:0007669"/>
    <property type="project" value="InterPro"/>
</dbReference>
<feature type="domain" description="Tail specific protease" evidence="1">
    <location>
        <begin position="375"/>
        <end position="460"/>
    </location>
</feature>
<keyword evidence="5" id="KW-1185">Reference proteome</keyword>
<protein>
    <recommendedName>
        <fullName evidence="1">Tail specific protease domain-containing protein</fullName>
    </recommendedName>
</protein>
<evidence type="ECO:0000259" key="1">
    <source>
        <dbReference type="Pfam" id="PF03572"/>
    </source>
</evidence>
<evidence type="ECO:0000313" key="4">
    <source>
        <dbReference type="Proteomes" id="UP000284189"/>
    </source>
</evidence>
<evidence type="ECO:0000313" key="2">
    <source>
        <dbReference type="EMBL" id="RIV71563.1"/>
    </source>
</evidence>
<dbReference type="Proteomes" id="UP000284189">
    <property type="component" value="Unassembled WGS sequence"/>
</dbReference>
<dbReference type="EMBL" id="QXFJ01000017">
    <property type="protein sequence ID" value="RIV71563.1"/>
    <property type="molecule type" value="Genomic_DNA"/>
</dbReference>
<dbReference type="Proteomes" id="UP000321528">
    <property type="component" value="Unassembled WGS sequence"/>
</dbReference>
<dbReference type="EMBL" id="VNWL01000016">
    <property type="protein sequence ID" value="TXK03127.1"/>
    <property type="molecule type" value="Genomic_DNA"/>
</dbReference>
<reference evidence="2 4" key="1">
    <citation type="submission" date="2018-08" db="EMBL/GenBank/DDBJ databases">
        <title>Proposal of Muricauda 72 sp.nov. and Muricauda NH166 sp.nov., isolated from seawater.</title>
        <authorList>
            <person name="Cheng H."/>
            <person name="Wu Y.-H."/>
            <person name="Guo L.-L."/>
            <person name="Xu X.-W."/>
        </authorList>
    </citation>
    <scope>NUCLEOTIDE SEQUENCE [LARGE SCALE GENOMIC DNA]</scope>
    <source>
        <strain evidence="2 4">NH166</strain>
    </source>
</reference>
<organism evidence="2 4">
    <name type="scientific">Flagellimonas aequoris</name>
    <dbReference type="NCBI Taxonomy" id="2306997"/>
    <lineage>
        <taxon>Bacteria</taxon>
        <taxon>Pseudomonadati</taxon>
        <taxon>Bacteroidota</taxon>
        <taxon>Flavobacteriia</taxon>
        <taxon>Flavobacteriales</taxon>
        <taxon>Flavobacteriaceae</taxon>
        <taxon>Flagellimonas</taxon>
    </lineage>
</organism>
<name>A0A418N879_9FLAO</name>
<accession>A0A418N879</accession>